<dbReference type="PANTHER" id="PTHR23420:SF0">
    <property type="entry name" value="ADENOSYLHOMOCYSTEINASE"/>
    <property type="match status" value="1"/>
</dbReference>
<name>A0A7J3PKF0_STAMA</name>
<dbReference type="InterPro" id="IPR042172">
    <property type="entry name" value="Adenosylhomocyst_ase-like_sf"/>
</dbReference>
<dbReference type="PANTHER" id="PTHR23420">
    <property type="entry name" value="ADENOSYLHOMOCYSTEINASE"/>
    <property type="match status" value="1"/>
</dbReference>
<feature type="binding site" evidence="5 7">
    <location>
        <position position="238"/>
    </location>
    <ligand>
        <name>NAD(+)</name>
        <dbReference type="ChEBI" id="CHEBI:57540"/>
    </ligand>
</feature>
<feature type="binding site" evidence="5 6">
    <location>
        <position position="184"/>
    </location>
    <ligand>
        <name>substrate</name>
    </ligand>
</feature>
<feature type="binding site" evidence="5">
    <location>
        <begin position="214"/>
        <end position="219"/>
    </location>
    <ligand>
        <name>NAD(+)</name>
        <dbReference type="ChEBI" id="CHEBI:57540"/>
    </ligand>
</feature>
<feature type="domain" description="S-adenosyl-L-homocysteine hydrolase NAD binding" evidence="9">
    <location>
        <begin position="185"/>
        <end position="347"/>
    </location>
</feature>
<evidence type="ECO:0000256" key="6">
    <source>
        <dbReference type="PIRSR" id="PIRSR001109-1"/>
    </source>
</evidence>
<evidence type="ECO:0000256" key="3">
    <source>
        <dbReference type="ARBA" id="ARBA00022801"/>
    </source>
</evidence>
<comment type="similarity">
    <text evidence="1 5 8">Belongs to the adenosylhomocysteinase family.</text>
</comment>
<dbReference type="Pfam" id="PF00670">
    <property type="entry name" value="AdoHcyase_NAD"/>
    <property type="match status" value="1"/>
</dbReference>
<protein>
    <recommendedName>
        <fullName evidence="5">Adenosylhomocysteinase</fullName>
        <ecNumber evidence="5">3.13.2.1</ecNumber>
    </recommendedName>
    <alternativeName>
        <fullName evidence="5">S-adenosyl-L-homocysteine hydrolase</fullName>
        <shortName evidence="5">AdoHcyase</shortName>
    </alternativeName>
</protein>
<dbReference type="Pfam" id="PF05221">
    <property type="entry name" value="AdoHcyase"/>
    <property type="match status" value="1"/>
</dbReference>
<evidence type="ECO:0000256" key="1">
    <source>
        <dbReference type="ARBA" id="ARBA00007122"/>
    </source>
</evidence>
<dbReference type="SMART" id="SM00997">
    <property type="entry name" value="AdoHcyase_NAD"/>
    <property type="match status" value="1"/>
</dbReference>
<feature type="binding site" evidence="5">
    <location>
        <position position="185"/>
    </location>
    <ligand>
        <name>NAD(+)</name>
        <dbReference type="ChEBI" id="CHEBI:57540"/>
    </ligand>
</feature>
<comment type="caution">
    <text evidence="10">The sequence shown here is derived from an EMBL/GenBank/DDBJ whole genome shotgun (WGS) entry which is preliminary data.</text>
</comment>
<dbReference type="GO" id="GO:0005829">
    <property type="term" value="C:cytosol"/>
    <property type="evidence" value="ECO:0007669"/>
    <property type="project" value="TreeGrafter"/>
</dbReference>
<dbReference type="GO" id="GO:0033353">
    <property type="term" value="P:S-adenosylmethionine cycle"/>
    <property type="evidence" value="ECO:0007669"/>
    <property type="project" value="TreeGrafter"/>
</dbReference>
<dbReference type="PIRSF" id="PIRSF001109">
    <property type="entry name" value="Ad_hcy_hydrolase"/>
    <property type="match status" value="1"/>
</dbReference>
<dbReference type="NCBIfam" id="NF004005">
    <property type="entry name" value="PRK05476.2-3"/>
    <property type="match status" value="1"/>
</dbReference>
<feature type="binding site" evidence="5 6">
    <location>
        <position position="150"/>
    </location>
    <ligand>
        <name>substrate</name>
    </ligand>
</feature>
<dbReference type="PROSITE" id="PS00739">
    <property type="entry name" value="ADOHCYASE_2"/>
    <property type="match status" value="1"/>
</dbReference>
<dbReference type="AlphaFoldDB" id="A0A7J3PKF0"/>
<dbReference type="CDD" id="cd00401">
    <property type="entry name" value="SAHH"/>
    <property type="match status" value="1"/>
</dbReference>
<dbReference type="GO" id="GO:0004013">
    <property type="term" value="F:adenosylhomocysteinase activity"/>
    <property type="evidence" value="ECO:0007669"/>
    <property type="project" value="UniProtKB-UniRule"/>
</dbReference>
<dbReference type="InterPro" id="IPR000043">
    <property type="entry name" value="Adenosylhomocysteinase-like"/>
</dbReference>
<dbReference type="GO" id="GO:0071269">
    <property type="term" value="P:L-homocysteine biosynthetic process"/>
    <property type="evidence" value="ECO:0007669"/>
    <property type="project" value="UniProtKB-UniRule"/>
</dbReference>
<feature type="binding site" evidence="5 6">
    <location>
        <position position="180"/>
    </location>
    <ligand>
        <name>substrate</name>
    </ligand>
</feature>
<dbReference type="UniPathway" id="UPA00314">
    <property type="reaction ID" value="UER00076"/>
</dbReference>
<feature type="binding site" evidence="5 7">
    <location>
        <begin position="294"/>
        <end position="296"/>
    </location>
    <ligand>
        <name>NAD(+)</name>
        <dbReference type="ChEBI" id="CHEBI:57540"/>
    </ligand>
</feature>
<keyword evidence="2 5" id="KW-0554">One-carbon metabolism</keyword>
<keyword evidence="4 5" id="KW-0520">NAD</keyword>
<dbReference type="InterPro" id="IPR036291">
    <property type="entry name" value="NAD(P)-bd_dom_sf"/>
</dbReference>
<dbReference type="Gene3D" id="3.40.50.720">
    <property type="entry name" value="NAD(P)-binding Rossmann-like Domain"/>
    <property type="match status" value="1"/>
</dbReference>
<feature type="binding site" evidence="5 7">
    <location>
        <position position="341"/>
    </location>
    <ligand>
        <name>NAD(+)</name>
        <dbReference type="ChEBI" id="CHEBI:57540"/>
    </ligand>
</feature>
<keyword evidence="5" id="KW-0963">Cytoplasm</keyword>
<dbReference type="EMBL" id="DTAN01000062">
    <property type="protein sequence ID" value="HGU64875.1"/>
    <property type="molecule type" value="Genomic_DNA"/>
</dbReference>
<evidence type="ECO:0000256" key="5">
    <source>
        <dbReference type="HAMAP-Rule" id="MF_00563"/>
    </source>
</evidence>
<feature type="binding site" evidence="5 7">
    <location>
        <begin position="151"/>
        <end position="153"/>
    </location>
    <ligand>
        <name>NAD(+)</name>
        <dbReference type="ChEBI" id="CHEBI:57540"/>
    </ligand>
</feature>
<feature type="binding site" evidence="5 6">
    <location>
        <position position="53"/>
    </location>
    <ligand>
        <name>substrate</name>
    </ligand>
</feature>
<dbReference type="PROSITE" id="PS00738">
    <property type="entry name" value="ADOHCYASE_1"/>
    <property type="match status" value="1"/>
</dbReference>
<evidence type="ECO:0000259" key="9">
    <source>
        <dbReference type="SMART" id="SM00997"/>
    </source>
</evidence>
<dbReference type="SMART" id="SM00996">
    <property type="entry name" value="AdoHcyase"/>
    <property type="match status" value="1"/>
</dbReference>
<sequence length="419" mass="46769">MKYRVKDLTLAEEGLTKISWAEIHMPVLMKLRRIGFEKKFLKGVRIGAVLHVTKETAVLMLALRDSGAEEIVLAASNPLSTQDDVAAALVKEGIRVYAWRGESSEEYYWCIRKVIESEPDIVLDDGADLHATLHSDYVDKAELITGGTEETTTGVNRLKTMEKNGVLKYPVIAVNDAYTKYLFDNRYGTGQSTLDGILRATNILLAGKIVVVAGYGWVGRGIAIRARGLGARRVIVTEIDPIKALEAVFDGFEVMPMSKAAEIGDVFITATGNIAVIRKEHFEKMKNGALLANAGHFNVEIWIKDLEEISIDKKNILPNVTEYRLRDGRKLYLLAEGRLVNLVAAEGHPSEVMDMSFSNQFLAVKYLYENKNKLAKSVLRLPREIDEEVARLKLESMGIEIDSLTPQQKEYLSTWIHGT</sequence>
<gene>
    <name evidence="5" type="primary">ahcY</name>
    <name evidence="10" type="ORF">ENT92_01485</name>
</gene>
<dbReference type="Gene3D" id="3.40.50.1480">
    <property type="entry name" value="Adenosylhomocysteinase-like"/>
    <property type="match status" value="1"/>
</dbReference>
<feature type="binding site" evidence="7">
    <location>
        <begin position="216"/>
        <end position="221"/>
    </location>
    <ligand>
        <name>NAD(+)</name>
        <dbReference type="ChEBI" id="CHEBI:57540"/>
    </ligand>
</feature>
<accession>A0A7J3PKF0</accession>
<comment type="function">
    <text evidence="5">May play a key role in the regulation of the intracellular concentration of adenosylhomocysteine.</text>
</comment>
<dbReference type="NCBIfam" id="TIGR00936">
    <property type="entry name" value="ahcY"/>
    <property type="match status" value="1"/>
</dbReference>
<evidence type="ECO:0000256" key="7">
    <source>
        <dbReference type="PIRSR" id="PIRSR001109-2"/>
    </source>
</evidence>
<keyword evidence="3 5" id="KW-0378">Hydrolase</keyword>
<evidence type="ECO:0000256" key="4">
    <source>
        <dbReference type="ARBA" id="ARBA00023027"/>
    </source>
</evidence>
<proteinExistence type="inferred from homology"/>
<evidence type="ECO:0000256" key="8">
    <source>
        <dbReference type="RuleBase" id="RU004166"/>
    </source>
</evidence>
<comment type="pathway">
    <text evidence="5">Amino-acid biosynthesis; L-homocysteine biosynthesis; L-homocysteine from S-adenosyl-L-homocysteine: step 1/1.</text>
</comment>
<dbReference type="HAMAP" id="MF_00563">
    <property type="entry name" value="AdoHcyase"/>
    <property type="match status" value="1"/>
</dbReference>
<dbReference type="FunFam" id="3.40.50.720:FF:000004">
    <property type="entry name" value="Adenosylhomocysteinase"/>
    <property type="match status" value="1"/>
</dbReference>
<feature type="binding site" evidence="5 6">
    <location>
        <position position="125"/>
    </location>
    <ligand>
        <name>substrate</name>
    </ligand>
</feature>
<feature type="binding site" evidence="5">
    <location>
        <position position="273"/>
    </location>
    <ligand>
        <name>NAD(+)</name>
        <dbReference type="ChEBI" id="CHEBI:57540"/>
    </ligand>
</feature>
<organism evidence="10">
    <name type="scientific">Staphylothermus marinus</name>
    <dbReference type="NCBI Taxonomy" id="2280"/>
    <lineage>
        <taxon>Archaea</taxon>
        <taxon>Thermoproteota</taxon>
        <taxon>Thermoprotei</taxon>
        <taxon>Desulfurococcales</taxon>
        <taxon>Desulfurococcaceae</taxon>
        <taxon>Staphylothermus</taxon>
    </lineage>
</organism>
<evidence type="ECO:0000313" key="10">
    <source>
        <dbReference type="EMBL" id="HGU64875.1"/>
    </source>
</evidence>
<evidence type="ECO:0000256" key="2">
    <source>
        <dbReference type="ARBA" id="ARBA00022563"/>
    </source>
</evidence>
<dbReference type="SUPFAM" id="SSF51735">
    <property type="entry name" value="NAD(P)-binding Rossmann-fold domains"/>
    <property type="match status" value="1"/>
</dbReference>
<feature type="binding site" evidence="7">
    <location>
        <position position="348"/>
    </location>
    <ligand>
        <name>NAD(+)</name>
        <dbReference type="ChEBI" id="CHEBI:57540"/>
    </ligand>
</feature>
<dbReference type="InterPro" id="IPR015878">
    <property type="entry name" value="Ado_hCys_hydrolase_NAD-bd"/>
</dbReference>
<comment type="catalytic activity">
    <reaction evidence="5">
        <text>S-adenosyl-L-homocysteine + H2O = L-homocysteine + adenosine</text>
        <dbReference type="Rhea" id="RHEA:21708"/>
        <dbReference type="ChEBI" id="CHEBI:15377"/>
        <dbReference type="ChEBI" id="CHEBI:16335"/>
        <dbReference type="ChEBI" id="CHEBI:57856"/>
        <dbReference type="ChEBI" id="CHEBI:58199"/>
        <dbReference type="EC" id="3.13.2.1"/>
    </reaction>
</comment>
<dbReference type="GO" id="GO:0006730">
    <property type="term" value="P:one-carbon metabolic process"/>
    <property type="evidence" value="ECO:0007669"/>
    <property type="project" value="UniProtKB-UniRule"/>
</dbReference>
<dbReference type="InterPro" id="IPR020082">
    <property type="entry name" value="S-Ado-L-homoCys_hydrolase_CS"/>
</dbReference>
<comment type="subcellular location">
    <subcellularLocation>
        <location evidence="5">Cytoplasm</location>
    </subcellularLocation>
</comment>
<comment type="cofactor">
    <cofactor evidence="5 7">
        <name>NAD(+)</name>
        <dbReference type="ChEBI" id="CHEBI:57540"/>
    </cofactor>
    <text evidence="5 7">Binds 1 NAD(+) per subunit.</text>
</comment>
<dbReference type="EC" id="3.13.2.1" evidence="5"/>
<reference evidence="10" key="1">
    <citation type="journal article" date="2020" name="mSystems">
        <title>Genome- and Community-Level Interaction Insights into Carbon Utilization and Element Cycling Functions of Hydrothermarchaeota in Hydrothermal Sediment.</title>
        <authorList>
            <person name="Zhou Z."/>
            <person name="Liu Y."/>
            <person name="Xu W."/>
            <person name="Pan J."/>
            <person name="Luo Z.H."/>
            <person name="Li M."/>
        </authorList>
    </citation>
    <scope>NUCLEOTIDE SEQUENCE [LARGE SCALE GENOMIC DNA]</scope>
    <source>
        <strain evidence="10">SpSt-622</strain>
    </source>
</reference>
<dbReference type="SUPFAM" id="SSF52283">
    <property type="entry name" value="Formate/glycerate dehydrogenase catalytic domain-like"/>
    <property type="match status" value="1"/>
</dbReference>